<evidence type="ECO:0000256" key="6">
    <source>
        <dbReference type="ARBA" id="ARBA00049024"/>
    </source>
</evidence>
<dbReference type="NCBIfam" id="TIGR00407">
    <property type="entry name" value="proA"/>
    <property type="match status" value="1"/>
</dbReference>
<keyword evidence="10" id="KW-1185">Reference proteome</keyword>
<gene>
    <name evidence="7 9" type="primary">proA</name>
    <name evidence="9" type="ORF">NCTC10699_00496</name>
</gene>
<evidence type="ECO:0000256" key="4">
    <source>
        <dbReference type="ARBA" id="ARBA00022857"/>
    </source>
</evidence>
<dbReference type="GO" id="GO:0055129">
    <property type="term" value="P:L-proline biosynthetic process"/>
    <property type="evidence" value="ECO:0007669"/>
    <property type="project" value="UniProtKB-UniRule"/>
</dbReference>
<comment type="pathway">
    <text evidence="1 7">Amino-acid biosynthesis; L-proline biosynthesis; L-glutamate 5-semialdehyde from L-glutamate: step 2/2.</text>
</comment>
<name>A0A379B387_9PAST</name>
<dbReference type="InterPro" id="IPR012134">
    <property type="entry name" value="Glu-5-SA_DH"/>
</dbReference>
<evidence type="ECO:0000256" key="1">
    <source>
        <dbReference type="ARBA" id="ARBA00004985"/>
    </source>
</evidence>
<dbReference type="Gene3D" id="3.40.309.10">
    <property type="entry name" value="Aldehyde Dehydrogenase, Chain A, domain 2"/>
    <property type="match status" value="1"/>
</dbReference>
<proteinExistence type="inferred from homology"/>
<evidence type="ECO:0000256" key="3">
    <source>
        <dbReference type="ARBA" id="ARBA00022650"/>
    </source>
</evidence>
<evidence type="ECO:0000256" key="5">
    <source>
        <dbReference type="ARBA" id="ARBA00023002"/>
    </source>
</evidence>
<comment type="function">
    <text evidence="7">Catalyzes the NADPH-dependent reduction of L-glutamate 5-phosphate into L-glutamate 5-semialdehyde and phosphate. The product spontaneously undergoes cyclization to form 1-pyrroline-5-carboxylate.</text>
</comment>
<protein>
    <recommendedName>
        <fullName evidence="7">Gamma-glutamyl phosphate reductase</fullName>
        <shortName evidence="7">GPR</shortName>
        <ecNumber evidence="7">1.2.1.41</ecNumber>
    </recommendedName>
    <alternativeName>
        <fullName evidence="7">Glutamate-5-semialdehyde dehydrogenase</fullName>
    </alternativeName>
    <alternativeName>
        <fullName evidence="7">Glutamyl-gamma-semialdehyde dehydrogenase</fullName>
        <shortName evidence="7">GSA dehydrogenase</shortName>
    </alternativeName>
</protein>
<keyword evidence="3 7" id="KW-0641">Proline biosynthesis</keyword>
<dbReference type="Proteomes" id="UP000254280">
    <property type="component" value="Unassembled WGS sequence"/>
</dbReference>
<comment type="subcellular location">
    <subcellularLocation>
        <location evidence="7">Cytoplasm</location>
    </subcellularLocation>
</comment>
<dbReference type="AlphaFoldDB" id="A0A379B387"/>
<dbReference type="UniPathway" id="UPA00098">
    <property type="reaction ID" value="UER00360"/>
</dbReference>
<dbReference type="FunFam" id="3.40.309.10:FF:000006">
    <property type="entry name" value="Gamma-glutamyl phosphate reductase"/>
    <property type="match status" value="1"/>
</dbReference>
<feature type="domain" description="Aldehyde dehydrogenase" evidence="8">
    <location>
        <begin position="10"/>
        <end position="290"/>
    </location>
</feature>
<dbReference type="EC" id="1.2.1.41" evidence="7"/>
<keyword evidence="2 7" id="KW-0028">Amino-acid biosynthesis</keyword>
<dbReference type="GO" id="GO:0004350">
    <property type="term" value="F:glutamate-5-semialdehyde dehydrogenase activity"/>
    <property type="evidence" value="ECO:0007669"/>
    <property type="project" value="UniProtKB-UniRule"/>
</dbReference>
<organism evidence="9 10">
    <name type="scientific">[Pasteurella] mairii</name>
    <dbReference type="NCBI Taxonomy" id="757"/>
    <lineage>
        <taxon>Bacteria</taxon>
        <taxon>Pseudomonadati</taxon>
        <taxon>Pseudomonadota</taxon>
        <taxon>Gammaproteobacteria</taxon>
        <taxon>Pasteurellales</taxon>
        <taxon>Pasteurellaceae</taxon>
    </lineage>
</organism>
<dbReference type="NCBIfam" id="NF001221">
    <property type="entry name" value="PRK00197.1"/>
    <property type="match status" value="1"/>
</dbReference>
<dbReference type="PIRSF" id="PIRSF000151">
    <property type="entry name" value="GPR"/>
    <property type="match status" value="1"/>
</dbReference>
<dbReference type="InterPro" id="IPR016163">
    <property type="entry name" value="Ald_DH_C"/>
</dbReference>
<dbReference type="InterPro" id="IPR020593">
    <property type="entry name" value="G-glutamylP_reductase_CS"/>
</dbReference>
<keyword evidence="5 7" id="KW-0560">Oxidoreductase</keyword>
<comment type="catalytic activity">
    <reaction evidence="6 7">
        <text>L-glutamate 5-semialdehyde + phosphate + NADP(+) = L-glutamyl 5-phosphate + NADPH + H(+)</text>
        <dbReference type="Rhea" id="RHEA:19541"/>
        <dbReference type="ChEBI" id="CHEBI:15378"/>
        <dbReference type="ChEBI" id="CHEBI:43474"/>
        <dbReference type="ChEBI" id="CHEBI:57783"/>
        <dbReference type="ChEBI" id="CHEBI:58066"/>
        <dbReference type="ChEBI" id="CHEBI:58274"/>
        <dbReference type="ChEBI" id="CHEBI:58349"/>
        <dbReference type="EC" id="1.2.1.41"/>
    </reaction>
</comment>
<dbReference type="PANTHER" id="PTHR11063">
    <property type="entry name" value="GLUTAMATE SEMIALDEHYDE DEHYDROGENASE"/>
    <property type="match status" value="1"/>
</dbReference>
<dbReference type="EMBL" id="UGSS01000002">
    <property type="protein sequence ID" value="SUB32902.1"/>
    <property type="molecule type" value="Genomic_DNA"/>
</dbReference>
<dbReference type="Pfam" id="PF00171">
    <property type="entry name" value="Aldedh"/>
    <property type="match status" value="1"/>
</dbReference>
<evidence type="ECO:0000256" key="7">
    <source>
        <dbReference type="HAMAP-Rule" id="MF_00412"/>
    </source>
</evidence>
<reference evidence="9 10" key="1">
    <citation type="submission" date="2018-06" db="EMBL/GenBank/DDBJ databases">
        <authorList>
            <consortium name="Pathogen Informatics"/>
            <person name="Doyle S."/>
        </authorList>
    </citation>
    <scope>NUCLEOTIDE SEQUENCE [LARGE SCALE GENOMIC DNA]</scope>
    <source>
        <strain evidence="9 10">NCTC10699</strain>
    </source>
</reference>
<evidence type="ECO:0000256" key="2">
    <source>
        <dbReference type="ARBA" id="ARBA00022605"/>
    </source>
</evidence>
<evidence type="ECO:0000313" key="10">
    <source>
        <dbReference type="Proteomes" id="UP000254280"/>
    </source>
</evidence>
<dbReference type="PROSITE" id="PS01223">
    <property type="entry name" value="PROA"/>
    <property type="match status" value="1"/>
</dbReference>
<dbReference type="InterPro" id="IPR016161">
    <property type="entry name" value="Ald_DH/histidinol_DH"/>
</dbReference>
<dbReference type="SUPFAM" id="SSF53720">
    <property type="entry name" value="ALDH-like"/>
    <property type="match status" value="1"/>
</dbReference>
<dbReference type="Gene3D" id="3.40.605.10">
    <property type="entry name" value="Aldehyde Dehydrogenase, Chain A, domain 1"/>
    <property type="match status" value="1"/>
</dbReference>
<dbReference type="OrthoDB" id="9809970at2"/>
<sequence length="420" mass="45719">MSINLVEMGKQAKQAAFTLSQLSNQEKNHALAIIADQLEAQSEKILNENTKDIALAKQNGLSEAIIDRLLLTKARLCAIANDVRHIISLADPVGKIIDGGILDSGLKIERVRTPLGVIGTIYESRPNVTIDVASLCLKTGNAVILRGGKETQYSNQALIEVIQYALEQAHLPKYAVQAINSPDRALVMELLKLDRYVDMIIPRGGAGLHEFCKQHSTIPVIVGGIGVCHVFVEESADQDKALGVIENAKTQRPSTCNTLETLLVQKSIAADFLPKLARHLAAKKVKFHADPTALSVLQRASAEVYPVQDQELRNEWLSFDLNVVVVENMAQAIDHIREYGSQHSEAILTASQSLAHQFVAQVDAAAVYVNASTRFTDGGQFGLGAEVAVSTQKLHARGPMGLEALTTYKWVCCGDYTIRN</sequence>
<dbReference type="GO" id="GO:0005737">
    <property type="term" value="C:cytoplasm"/>
    <property type="evidence" value="ECO:0007669"/>
    <property type="project" value="UniProtKB-SubCell"/>
</dbReference>
<keyword evidence="4 7" id="KW-0521">NADP</keyword>
<dbReference type="GO" id="GO:0050661">
    <property type="term" value="F:NADP binding"/>
    <property type="evidence" value="ECO:0007669"/>
    <property type="project" value="InterPro"/>
</dbReference>
<dbReference type="CDD" id="cd07079">
    <property type="entry name" value="ALDH_F18-19_ProA-GPR"/>
    <property type="match status" value="1"/>
</dbReference>
<dbReference type="HAMAP" id="MF_00412">
    <property type="entry name" value="ProA"/>
    <property type="match status" value="1"/>
</dbReference>
<evidence type="ECO:0000259" key="8">
    <source>
        <dbReference type="Pfam" id="PF00171"/>
    </source>
</evidence>
<comment type="similarity">
    <text evidence="7">Belongs to the gamma-glutamyl phosphate reductase family.</text>
</comment>
<dbReference type="InterPro" id="IPR015590">
    <property type="entry name" value="Aldehyde_DH_dom"/>
</dbReference>
<accession>A0A379B387</accession>
<keyword evidence="7" id="KW-0963">Cytoplasm</keyword>
<dbReference type="InterPro" id="IPR000965">
    <property type="entry name" value="GPR_dom"/>
</dbReference>
<dbReference type="PANTHER" id="PTHR11063:SF8">
    <property type="entry name" value="DELTA-1-PYRROLINE-5-CARBOXYLATE SYNTHASE"/>
    <property type="match status" value="1"/>
</dbReference>
<evidence type="ECO:0000313" key="9">
    <source>
        <dbReference type="EMBL" id="SUB32902.1"/>
    </source>
</evidence>
<dbReference type="InterPro" id="IPR016162">
    <property type="entry name" value="Ald_DH_N"/>
</dbReference>